<evidence type="ECO:0000313" key="3">
    <source>
        <dbReference type="Proteomes" id="UP000293519"/>
    </source>
</evidence>
<dbReference type="EMBL" id="SGWW01000003">
    <property type="protein sequence ID" value="RZS56449.1"/>
    <property type="molecule type" value="Genomic_DNA"/>
</dbReference>
<organism evidence="2 3">
    <name type="scientific">Microcella putealis</name>
    <dbReference type="NCBI Taxonomy" id="337005"/>
    <lineage>
        <taxon>Bacteria</taxon>
        <taxon>Bacillati</taxon>
        <taxon>Actinomycetota</taxon>
        <taxon>Actinomycetes</taxon>
        <taxon>Micrococcales</taxon>
        <taxon>Microbacteriaceae</taxon>
        <taxon>Microcella</taxon>
    </lineage>
</organism>
<keyword evidence="3" id="KW-1185">Reference proteome</keyword>
<name>A0A4Q7LS34_9MICO</name>
<protein>
    <recommendedName>
        <fullName evidence="4">Prepilin-type N-terminal cleavage/methylation domain-containing protein</fullName>
    </recommendedName>
</protein>
<evidence type="ECO:0008006" key="4">
    <source>
        <dbReference type="Google" id="ProtNLM"/>
    </source>
</evidence>
<keyword evidence="1" id="KW-1133">Transmembrane helix</keyword>
<keyword evidence="1" id="KW-0472">Membrane</keyword>
<evidence type="ECO:0000256" key="1">
    <source>
        <dbReference type="SAM" id="Phobius"/>
    </source>
</evidence>
<sequence>MIRRKAWQSDDGVSLPELLVTMFLTGIVGLIVVSFFVAFTNTFNEDRAASDSTTTAALGMNDLTRIIRSGTEIPRQNAVLNDPVFTLASNEEMVIHAYVDTDSDTPAPIRIRFFINADNELVEERFLATQDVAGYWSFASTSQGERVIARQLPERQPGQPWLFTYLTAAGATFTIPEGASLSVDQRRSVAAVRITLTVQADTTAQAEPVTLRNTVGIPNLGVARVGL</sequence>
<dbReference type="RefSeq" id="WP_130485694.1">
    <property type="nucleotide sequence ID" value="NZ_SGWW01000003.1"/>
</dbReference>
<comment type="caution">
    <text evidence="2">The sequence shown here is derived from an EMBL/GenBank/DDBJ whole genome shotgun (WGS) entry which is preliminary data.</text>
</comment>
<evidence type="ECO:0000313" key="2">
    <source>
        <dbReference type="EMBL" id="RZS56449.1"/>
    </source>
</evidence>
<gene>
    <name evidence="2" type="ORF">EV141_1913</name>
</gene>
<reference evidence="2 3" key="1">
    <citation type="journal article" date="2015" name="Stand. Genomic Sci.">
        <title>Genomic Encyclopedia of Bacterial and Archaeal Type Strains, Phase III: the genomes of soil and plant-associated and newly described type strains.</title>
        <authorList>
            <person name="Whitman W.B."/>
            <person name="Woyke T."/>
            <person name="Klenk H.P."/>
            <person name="Zhou Y."/>
            <person name="Lilburn T.G."/>
            <person name="Beck B.J."/>
            <person name="De Vos P."/>
            <person name="Vandamme P."/>
            <person name="Eisen J.A."/>
            <person name="Garrity G."/>
            <person name="Hugenholtz P."/>
            <person name="Kyrpides N.C."/>
        </authorList>
    </citation>
    <scope>NUCLEOTIDE SEQUENCE [LARGE SCALE GENOMIC DNA]</scope>
    <source>
        <strain evidence="2 3">CV2</strain>
    </source>
</reference>
<feature type="transmembrane region" description="Helical" evidence="1">
    <location>
        <begin position="20"/>
        <end position="39"/>
    </location>
</feature>
<dbReference type="OrthoDB" id="5117357at2"/>
<keyword evidence="1" id="KW-0812">Transmembrane</keyword>
<accession>A0A4Q7LS34</accession>
<dbReference type="Proteomes" id="UP000293519">
    <property type="component" value="Unassembled WGS sequence"/>
</dbReference>
<proteinExistence type="predicted"/>
<dbReference type="AlphaFoldDB" id="A0A4Q7LS34"/>